<evidence type="ECO:0000256" key="2">
    <source>
        <dbReference type="ARBA" id="ARBA00022490"/>
    </source>
</evidence>
<dbReference type="Pfam" id="PF00009">
    <property type="entry name" value="GTP_EFTU"/>
    <property type="match status" value="1"/>
</dbReference>
<keyword evidence="6" id="KW-0251">Elongation factor</keyword>
<dbReference type="Pfam" id="PF09107">
    <property type="entry name" value="WHD_3rd_SelB"/>
    <property type="match status" value="1"/>
</dbReference>
<proteinExistence type="predicted"/>
<dbReference type="RefSeq" id="WP_090478379.1">
    <property type="nucleotide sequence ID" value="NZ_LT629710.1"/>
</dbReference>
<dbReference type="Proteomes" id="UP000198741">
    <property type="component" value="Chromosome I"/>
</dbReference>
<keyword evidence="3" id="KW-0648">Protein biosynthesis</keyword>
<dbReference type="Gene3D" id="1.10.10.2770">
    <property type="match status" value="1"/>
</dbReference>
<dbReference type="NCBIfam" id="TIGR00475">
    <property type="entry name" value="selB"/>
    <property type="match status" value="1"/>
</dbReference>
<dbReference type="InterPro" id="IPR015191">
    <property type="entry name" value="SelB_WHD4"/>
</dbReference>
<comment type="subcellular location">
    <subcellularLocation>
        <location evidence="1">Cytoplasm</location>
    </subcellularLocation>
</comment>
<dbReference type="GO" id="GO:0005525">
    <property type="term" value="F:GTP binding"/>
    <property type="evidence" value="ECO:0007669"/>
    <property type="project" value="UniProtKB-KW"/>
</dbReference>
<dbReference type="EMBL" id="LT629710">
    <property type="protein sequence ID" value="SDP28961.1"/>
    <property type="molecule type" value="Genomic_DNA"/>
</dbReference>
<dbReference type="GO" id="GO:0003723">
    <property type="term" value="F:RNA binding"/>
    <property type="evidence" value="ECO:0007669"/>
    <property type="project" value="InterPro"/>
</dbReference>
<dbReference type="OrthoDB" id="9803139at2"/>
<keyword evidence="4" id="KW-0547">Nucleotide-binding</keyword>
<dbReference type="InterPro" id="IPR050055">
    <property type="entry name" value="EF-Tu_GTPase"/>
</dbReference>
<evidence type="ECO:0000313" key="7">
    <source>
        <dbReference type="Proteomes" id="UP000198741"/>
    </source>
</evidence>
<dbReference type="STRING" id="1090615.SAMN04515671_3575"/>
<dbReference type="InterPro" id="IPR036388">
    <property type="entry name" value="WH-like_DNA-bd_sf"/>
</dbReference>
<dbReference type="InterPro" id="IPR009000">
    <property type="entry name" value="Transl_B-barrel_sf"/>
</dbReference>
<dbReference type="InterPro" id="IPR004535">
    <property type="entry name" value="Transl_elong_SelB"/>
</dbReference>
<dbReference type="PANTHER" id="PTHR43721:SF22">
    <property type="entry name" value="ELONGATION FACTOR TU, MITOCHONDRIAL"/>
    <property type="match status" value="1"/>
</dbReference>
<evidence type="ECO:0000256" key="4">
    <source>
        <dbReference type="ARBA" id="ARBA00023134"/>
    </source>
</evidence>
<evidence type="ECO:0000256" key="1">
    <source>
        <dbReference type="ARBA" id="ARBA00004496"/>
    </source>
</evidence>
<dbReference type="Gene3D" id="2.40.30.10">
    <property type="entry name" value="Translation factors"/>
    <property type="match status" value="1"/>
</dbReference>
<dbReference type="GO" id="GO:0005829">
    <property type="term" value="C:cytosol"/>
    <property type="evidence" value="ECO:0007669"/>
    <property type="project" value="TreeGrafter"/>
</dbReference>
<gene>
    <name evidence="6" type="ORF">SAMN04515671_3575</name>
</gene>
<dbReference type="AlphaFoldDB" id="A0A1H0RHN6"/>
<dbReference type="Gene3D" id="1.10.10.10">
    <property type="entry name" value="Winged helix-like DNA-binding domain superfamily/Winged helix DNA-binding domain"/>
    <property type="match status" value="1"/>
</dbReference>
<dbReference type="Gene3D" id="3.40.50.300">
    <property type="entry name" value="P-loop containing nucleotide triphosphate hydrolases"/>
    <property type="match status" value="1"/>
</dbReference>
<dbReference type="GO" id="GO:0001514">
    <property type="term" value="P:selenocysteine incorporation"/>
    <property type="evidence" value="ECO:0007669"/>
    <property type="project" value="InterPro"/>
</dbReference>
<evidence type="ECO:0000256" key="3">
    <source>
        <dbReference type="ARBA" id="ARBA00022917"/>
    </source>
</evidence>
<dbReference type="InterPro" id="IPR000795">
    <property type="entry name" value="T_Tr_GTP-bd_dom"/>
</dbReference>
<accession>A0A1H0RHN6</accession>
<dbReference type="InterPro" id="IPR027417">
    <property type="entry name" value="P-loop_NTPase"/>
</dbReference>
<protein>
    <submittedName>
        <fullName evidence="6">Selenocysteine-specific translation elongation factor SelB</fullName>
    </submittedName>
</protein>
<dbReference type="GO" id="GO:0003924">
    <property type="term" value="F:GTPase activity"/>
    <property type="evidence" value="ECO:0007669"/>
    <property type="project" value="InterPro"/>
</dbReference>
<organism evidence="6 7">
    <name type="scientific">Nakamurella panacisegetis</name>
    <dbReference type="NCBI Taxonomy" id="1090615"/>
    <lineage>
        <taxon>Bacteria</taxon>
        <taxon>Bacillati</taxon>
        <taxon>Actinomycetota</taxon>
        <taxon>Actinomycetes</taxon>
        <taxon>Nakamurellales</taxon>
        <taxon>Nakamurellaceae</taxon>
        <taxon>Nakamurella</taxon>
    </lineage>
</organism>
<dbReference type="GO" id="GO:0003746">
    <property type="term" value="F:translation elongation factor activity"/>
    <property type="evidence" value="ECO:0007669"/>
    <property type="project" value="UniProtKB-KW"/>
</dbReference>
<dbReference type="PROSITE" id="PS51722">
    <property type="entry name" value="G_TR_2"/>
    <property type="match status" value="1"/>
</dbReference>
<keyword evidence="2" id="KW-0963">Cytoplasm</keyword>
<name>A0A1H0RHN6_9ACTN</name>
<dbReference type="CDD" id="cd04171">
    <property type="entry name" value="SelB"/>
    <property type="match status" value="1"/>
</dbReference>
<evidence type="ECO:0000313" key="6">
    <source>
        <dbReference type="EMBL" id="SDP28961.1"/>
    </source>
</evidence>
<reference evidence="6 7" key="1">
    <citation type="submission" date="2016-10" db="EMBL/GenBank/DDBJ databases">
        <authorList>
            <person name="de Groot N.N."/>
        </authorList>
    </citation>
    <scope>NUCLEOTIDE SEQUENCE [LARGE SCALE GENOMIC DNA]</scope>
    <source>
        <strain evidence="7">P4-7,KCTC 19426,CECT 7604</strain>
    </source>
</reference>
<feature type="domain" description="Tr-type G" evidence="5">
    <location>
        <begin position="1"/>
        <end position="170"/>
    </location>
</feature>
<dbReference type="PANTHER" id="PTHR43721">
    <property type="entry name" value="ELONGATION FACTOR TU-RELATED"/>
    <property type="match status" value="1"/>
</dbReference>
<evidence type="ECO:0000259" key="5">
    <source>
        <dbReference type="PROSITE" id="PS51722"/>
    </source>
</evidence>
<keyword evidence="7" id="KW-1185">Reference proteome</keyword>
<dbReference type="SUPFAM" id="SSF52540">
    <property type="entry name" value="P-loop containing nucleoside triphosphate hydrolases"/>
    <property type="match status" value="1"/>
</dbReference>
<dbReference type="SUPFAM" id="SSF50447">
    <property type="entry name" value="Translation proteins"/>
    <property type="match status" value="1"/>
</dbReference>
<keyword evidence="4" id="KW-0342">GTP-binding</keyword>
<sequence length="587" mass="62587">MHVIATAGHVDHGKSTLVRALTGMEPDRWAEEKARGMTIDLGFAWTTLPQGPTVAFVDVPGHERFIGNMLAGVGAAPAVMMVVGADEGWRAQSAEHLQAVDALGVQHGLLVVTRADLADPGPATVSALAKMAGSSLSAVEAVAVSGRTGAGLDELRDALARMALRLPTPRTDGRVRLWVDRSFSIRGSGTVVTGTLSAGSLAVGDTLHLNGHPVRIRGLQSLGRPQERVDALARVAINLRNVGAREIHRGSALLTPDAWIPTSVVDVRTNVDTPDLPTSLVLHIGSGAFTVRLRQLGQRTARLTTSIPLPLEPGDRGILRDPGQGRIVCGVEVADVAPPEFRRRGAAAARGALLDAIKGPPSLAGEVRRRGAVLARDLERAGIDTTDWKGVRVEGAWLVDPTGWERWADQLVRAVRANDDKYPLHPGLPLEAARRAANLPDGSWLPQLAVDAGLEIRDGRVTRPGSVPSLGPAEAAMRCVEERLRCNPFDVPDRPELQRLKLGRAQLAAAEAAGRIVRLTDDIVLLPQTLTTVMIELARLPQPFSTSAARASMGTTRRVAVPLLEYLDRVGRTKSLSPGSRIVVVRE</sequence>